<gene>
    <name evidence="2" type="ORF">L596_025267</name>
</gene>
<protein>
    <submittedName>
        <fullName evidence="2">Uncharacterized protein</fullName>
    </submittedName>
</protein>
<evidence type="ECO:0000256" key="1">
    <source>
        <dbReference type="SAM" id="MobiDB-lite"/>
    </source>
</evidence>
<sequence length="100" mass="11055">MCLSPTAITTDPSRLPENRSTTAPRSYVQRKTSPRNVILSLNAAATHVAGCKCRVTRSTPPTLPRRTSNRFNRSANSTKSSRIKEGEEPTDQWVGEEVDL</sequence>
<feature type="compositionally biased region" description="Acidic residues" evidence="1">
    <location>
        <begin position="88"/>
        <end position="100"/>
    </location>
</feature>
<reference evidence="2 3" key="1">
    <citation type="journal article" date="2015" name="Genome Biol.">
        <title>Comparative genomics of Steinernema reveals deeply conserved gene regulatory networks.</title>
        <authorList>
            <person name="Dillman A.R."/>
            <person name="Macchietto M."/>
            <person name="Porter C.F."/>
            <person name="Rogers A."/>
            <person name="Williams B."/>
            <person name="Antoshechkin I."/>
            <person name="Lee M.M."/>
            <person name="Goodwin Z."/>
            <person name="Lu X."/>
            <person name="Lewis E.E."/>
            <person name="Goodrich-Blair H."/>
            <person name="Stock S.P."/>
            <person name="Adams B.J."/>
            <person name="Sternberg P.W."/>
            <person name="Mortazavi A."/>
        </authorList>
    </citation>
    <scope>NUCLEOTIDE SEQUENCE [LARGE SCALE GENOMIC DNA]</scope>
    <source>
        <strain evidence="2 3">ALL</strain>
    </source>
</reference>
<organism evidence="2 3">
    <name type="scientific">Steinernema carpocapsae</name>
    <name type="common">Entomopathogenic nematode</name>
    <dbReference type="NCBI Taxonomy" id="34508"/>
    <lineage>
        <taxon>Eukaryota</taxon>
        <taxon>Metazoa</taxon>
        <taxon>Ecdysozoa</taxon>
        <taxon>Nematoda</taxon>
        <taxon>Chromadorea</taxon>
        <taxon>Rhabditida</taxon>
        <taxon>Tylenchina</taxon>
        <taxon>Panagrolaimomorpha</taxon>
        <taxon>Strongyloidoidea</taxon>
        <taxon>Steinernematidae</taxon>
        <taxon>Steinernema</taxon>
    </lineage>
</organism>
<reference evidence="2 3" key="2">
    <citation type="journal article" date="2019" name="G3 (Bethesda)">
        <title>Hybrid Assembly of the Genome of the Entomopathogenic Nematode Steinernema carpocapsae Identifies the X-Chromosome.</title>
        <authorList>
            <person name="Serra L."/>
            <person name="Macchietto M."/>
            <person name="Macias-Munoz A."/>
            <person name="McGill C.J."/>
            <person name="Rodriguez I.M."/>
            <person name="Rodriguez B."/>
            <person name="Murad R."/>
            <person name="Mortazavi A."/>
        </authorList>
    </citation>
    <scope>NUCLEOTIDE SEQUENCE [LARGE SCALE GENOMIC DNA]</scope>
    <source>
        <strain evidence="2 3">ALL</strain>
    </source>
</reference>
<feature type="region of interest" description="Disordered" evidence="1">
    <location>
        <begin position="56"/>
        <end position="100"/>
    </location>
</feature>
<keyword evidence="3" id="KW-1185">Reference proteome</keyword>
<proteinExistence type="predicted"/>
<feature type="compositionally biased region" description="Low complexity" evidence="1">
    <location>
        <begin position="56"/>
        <end position="66"/>
    </location>
</feature>
<feature type="region of interest" description="Disordered" evidence="1">
    <location>
        <begin position="1"/>
        <end position="31"/>
    </location>
</feature>
<feature type="compositionally biased region" description="Polar residues" evidence="1">
    <location>
        <begin position="69"/>
        <end position="80"/>
    </location>
</feature>
<evidence type="ECO:0000313" key="2">
    <source>
        <dbReference type="EMBL" id="TKR64786.1"/>
    </source>
</evidence>
<dbReference type="AlphaFoldDB" id="A0A4U5M7B1"/>
<evidence type="ECO:0000313" key="3">
    <source>
        <dbReference type="Proteomes" id="UP000298663"/>
    </source>
</evidence>
<dbReference type="EMBL" id="AZBU02000009">
    <property type="protein sequence ID" value="TKR64786.1"/>
    <property type="molecule type" value="Genomic_DNA"/>
</dbReference>
<accession>A0A4U5M7B1</accession>
<name>A0A4U5M7B1_STECR</name>
<comment type="caution">
    <text evidence="2">The sequence shown here is derived from an EMBL/GenBank/DDBJ whole genome shotgun (WGS) entry which is preliminary data.</text>
</comment>
<dbReference type="Proteomes" id="UP000298663">
    <property type="component" value="Unassembled WGS sequence"/>
</dbReference>